<reference evidence="1" key="2">
    <citation type="submission" date="2020-11" db="EMBL/GenBank/DDBJ databases">
        <authorList>
            <person name="McCartney M.A."/>
            <person name="Auch B."/>
            <person name="Kono T."/>
            <person name="Mallez S."/>
            <person name="Becker A."/>
            <person name="Gohl D.M."/>
            <person name="Silverstein K.A.T."/>
            <person name="Koren S."/>
            <person name="Bechman K.B."/>
            <person name="Herman A."/>
            <person name="Abrahante J.E."/>
            <person name="Garbe J."/>
        </authorList>
    </citation>
    <scope>NUCLEOTIDE SEQUENCE</scope>
    <source>
        <strain evidence="1">Duluth1</strain>
        <tissue evidence="1">Whole animal</tissue>
    </source>
</reference>
<protein>
    <submittedName>
        <fullName evidence="1">Uncharacterized protein</fullName>
    </submittedName>
</protein>
<gene>
    <name evidence="2" type="ORF">DPMN_058255</name>
    <name evidence="1" type="ORF">DPMN_076225</name>
</gene>
<dbReference type="EMBL" id="JAIWYP010000015">
    <property type="protein sequence ID" value="KAH3701242.1"/>
    <property type="molecule type" value="Genomic_DNA"/>
</dbReference>
<evidence type="ECO:0000313" key="3">
    <source>
        <dbReference type="Proteomes" id="UP000828390"/>
    </source>
</evidence>
<comment type="caution">
    <text evidence="1">The sequence shown here is derived from an EMBL/GenBank/DDBJ whole genome shotgun (WGS) entry which is preliminary data.</text>
</comment>
<evidence type="ECO:0000313" key="1">
    <source>
        <dbReference type="EMBL" id="KAH3701242.1"/>
    </source>
</evidence>
<dbReference type="Proteomes" id="UP000828390">
    <property type="component" value="Unassembled WGS sequence"/>
</dbReference>
<evidence type="ECO:0000313" key="2">
    <source>
        <dbReference type="EMBL" id="KAH3715544.1"/>
    </source>
</evidence>
<accession>A0A9D3YIB8</accession>
<dbReference type="AlphaFoldDB" id="A0A9D3YIB8"/>
<proteinExistence type="predicted"/>
<reference evidence="1" key="1">
    <citation type="journal article" date="2019" name="bioRxiv">
        <title>The Genome of the Zebra Mussel, Dreissena polymorpha: A Resource for Invasive Species Research.</title>
        <authorList>
            <person name="McCartney M.A."/>
            <person name="Auch B."/>
            <person name="Kono T."/>
            <person name="Mallez S."/>
            <person name="Zhang Y."/>
            <person name="Obille A."/>
            <person name="Becker A."/>
            <person name="Abrahante J.E."/>
            <person name="Garbe J."/>
            <person name="Badalamenti J.P."/>
            <person name="Herman A."/>
            <person name="Mangelson H."/>
            <person name="Liachko I."/>
            <person name="Sullivan S."/>
            <person name="Sone E.D."/>
            <person name="Koren S."/>
            <person name="Silverstein K.A.T."/>
            <person name="Beckman K.B."/>
            <person name="Gohl D.M."/>
        </authorList>
    </citation>
    <scope>NUCLEOTIDE SEQUENCE</scope>
    <source>
        <strain evidence="1">Duluth1</strain>
        <tissue evidence="1">Whole animal</tissue>
    </source>
</reference>
<keyword evidence="3" id="KW-1185">Reference proteome</keyword>
<sequence length="67" mass="7555">MLSNVSMFIPGLSEPNAPLLDLKLSTLMAVEERGWRSLPKDQNSSHINRIAEVLFCDKTNNINSYSF</sequence>
<dbReference type="EMBL" id="JAIWYP010000013">
    <property type="protein sequence ID" value="KAH3715544.1"/>
    <property type="molecule type" value="Genomic_DNA"/>
</dbReference>
<name>A0A9D3YIB8_DREPO</name>
<organism evidence="1 3">
    <name type="scientific">Dreissena polymorpha</name>
    <name type="common">Zebra mussel</name>
    <name type="synonym">Mytilus polymorpha</name>
    <dbReference type="NCBI Taxonomy" id="45954"/>
    <lineage>
        <taxon>Eukaryota</taxon>
        <taxon>Metazoa</taxon>
        <taxon>Spiralia</taxon>
        <taxon>Lophotrochozoa</taxon>
        <taxon>Mollusca</taxon>
        <taxon>Bivalvia</taxon>
        <taxon>Autobranchia</taxon>
        <taxon>Heteroconchia</taxon>
        <taxon>Euheterodonta</taxon>
        <taxon>Imparidentia</taxon>
        <taxon>Neoheterodontei</taxon>
        <taxon>Myida</taxon>
        <taxon>Dreissenoidea</taxon>
        <taxon>Dreissenidae</taxon>
        <taxon>Dreissena</taxon>
    </lineage>
</organism>